<comment type="caution">
    <text evidence="8">The sequence shown here is derived from an EMBL/GenBank/DDBJ whole genome shotgun (WGS) entry which is preliminary data.</text>
</comment>
<feature type="transmembrane region" description="Helical" evidence="7">
    <location>
        <begin position="42"/>
        <end position="63"/>
    </location>
</feature>
<feature type="transmembrane region" description="Helical" evidence="7">
    <location>
        <begin position="365"/>
        <end position="385"/>
    </location>
</feature>
<keyword evidence="5 7" id="KW-0472">Membrane</keyword>
<keyword evidence="3 7" id="KW-0812">Transmembrane</keyword>
<name>A0A7W7SWB4_9ACTN</name>
<feature type="transmembrane region" description="Helical" evidence="7">
    <location>
        <begin position="7"/>
        <end position="30"/>
    </location>
</feature>
<organism evidence="8 9">
    <name type="scientific">Micromonospora polyrhachis</name>
    <dbReference type="NCBI Taxonomy" id="1282883"/>
    <lineage>
        <taxon>Bacteria</taxon>
        <taxon>Bacillati</taxon>
        <taxon>Actinomycetota</taxon>
        <taxon>Actinomycetes</taxon>
        <taxon>Micromonosporales</taxon>
        <taxon>Micromonosporaceae</taxon>
        <taxon>Micromonospora</taxon>
    </lineage>
</organism>
<dbReference type="RefSeq" id="WP_184538139.1">
    <property type="nucleotide sequence ID" value="NZ_JACHJW010000001.1"/>
</dbReference>
<feature type="transmembrane region" description="Helical" evidence="7">
    <location>
        <begin position="297"/>
        <end position="320"/>
    </location>
</feature>
<evidence type="ECO:0000256" key="5">
    <source>
        <dbReference type="ARBA" id="ARBA00023136"/>
    </source>
</evidence>
<evidence type="ECO:0000256" key="4">
    <source>
        <dbReference type="ARBA" id="ARBA00022989"/>
    </source>
</evidence>
<keyword evidence="9" id="KW-1185">Reference proteome</keyword>
<evidence type="ECO:0000313" key="8">
    <source>
        <dbReference type="EMBL" id="MBB4962136.1"/>
    </source>
</evidence>
<feature type="transmembrane region" description="Helical" evidence="7">
    <location>
        <begin position="335"/>
        <end position="356"/>
    </location>
</feature>
<evidence type="ECO:0000256" key="7">
    <source>
        <dbReference type="SAM" id="Phobius"/>
    </source>
</evidence>
<gene>
    <name evidence="8" type="ORF">FHR38_005869</name>
</gene>
<feature type="transmembrane region" description="Helical" evidence="7">
    <location>
        <begin position="391"/>
        <end position="408"/>
    </location>
</feature>
<evidence type="ECO:0000256" key="6">
    <source>
        <dbReference type="SAM" id="MobiDB-lite"/>
    </source>
</evidence>
<evidence type="ECO:0000256" key="1">
    <source>
        <dbReference type="ARBA" id="ARBA00004651"/>
    </source>
</evidence>
<dbReference type="AlphaFoldDB" id="A0A7W7SWB4"/>
<evidence type="ECO:0000256" key="2">
    <source>
        <dbReference type="ARBA" id="ARBA00022475"/>
    </source>
</evidence>
<protein>
    <submittedName>
        <fullName evidence="8">O-antigen/teichoic acid export membrane protein</fullName>
    </submittedName>
</protein>
<evidence type="ECO:0000256" key="3">
    <source>
        <dbReference type="ARBA" id="ARBA00022692"/>
    </source>
</evidence>
<dbReference type="EMBL" id="JACHJW010000001">
    <property type="protein sequence ID" value="MBB4962136.1"/>
    <property type="molecule type" value="Genomic_DNA"/>
</dbReference>
<keyword evidence="4 7" id="KW-1133">Transmembrane helix</keyword>
<feature type="transmembrane region" description="Helical" evidence="7">
    <location>
        <begin position="147"/>
        <end position="172"/>
    </location>
</feature>
<feature type="transmembrane region" description="Helical" evidence="7">
    <location>
        <begin position="178"/>
        <end position="200"/>
    </location>
</feature>
<evidence type="ECO:0000313" key="9">
    <source>
        <dbReference type="Proteomes" id="UP000578819"/>
    </source>
</evidence>
<proteinExistence type="predicted"/>
<dbReference type="PANTHER" id="PTHR30250">
    <property type="entry name" value="PST FAMILY PREDICTED COLANIC ACID TRANSPORTER"/>
    <property type="match status" value="1"/>
</dbReference>
<feature type="region of interest" description="Disordered" evidence="6">
    <location>
        <begin position="414"/>
        <end position="434"/>
    </location>
</feature>
<keyword evidence="2" id="KW-1003">Cell membrane</keyword>
<comment type="subcellular location">
    <subcellularLocation>
        <location evidence="1">Cell membrane</location>
        <topology evidence="1">Multi-pass membrane protein</topology>
    </subcellularLocation>
</comment>
<dbReference type="InterPro" id="IPR050833">
    <property type="entry name" value="Poly_Biosynth_Transport"/>
</dbReference>
<dbReference type="Proteomes" id="UP000578819">
    <property type="component" value="Unassembled WGS sequence"/>
</dbReference>
<dbReference type="GO" id="GO:0005886">
    <property type="term" value="C:plasma membrane"/>
    <property type="evidence" value="ECO:0007669"/>
    <property type="project" value="UniProtKB-SubCell"/>
</dbReference>
<reference evidence="8 9" key="1">
    <citation type="submission" date="2020-08" db="EMBL/GenBank/DDBJ databases">
        <title>Sequencing the genomes of 1000 actinobacteria strains.</title>
        <authorList>
            <person name="Klenk H.-P."/>
        </authorList>
    </citation>
    <scope>NUCLEOTIDE SEQUENCE [LARGE SCALE GENOMIC DNA]</scope>
    <source>
        <strain evidence="8 9">DSM 45886</strain>
    </source>
</reference>
<dbReference type="PANTHER" id="PTHR30250:SF11">
    <property type="entry name" value="O-ANTIGEN TRANSPORTER-RELATED"/>
    <property type="match status" value="1"/>
</dbReference>
<feature type="transmembrane region" description="Helical" evidence="7">
    <location>
        <begin position="113"/>
        <end position="135"/>
    </location>
</feature>
<sequence length="434" mass="44838">MKRLLNLLPPGTIAVGGGLALLGAASYVHLGVAGHQLNASDYSSLSVLWSIVFTVGLGLFMPIEQEVARLVATRRTDGLPPGPVLARGGMIAAALLALFGILIVAAADLIAERLFYGDTALVWVLVGALAGLAVAHTTRGLLSGLQLFPWYGTQLGIDGALRIGLVAALGLAGVTSPFWYGMVLVFAPVVSVVCTLPPVLRAIGGGLPLPWAPLLRGLGLLTVSSLLAQVVVNIGVINVRLLEPDDVATAGALLSALVLVRIPLFVFASLQASLLPGLAASAAAGDQSAFNSLLRRALMIVTALGAVGSFFATLLGPWLVRTLFDAPDVLTRVDFAWLSVGTLLYLWAMVLGQAILARNGHRAQALSWVVGTVALGVVTLVPMSVAQRVEIAYTVGSLVVVAGMALFLRRSAGTTGPTTTPQPVTSSPATGDYR</sequence>
<feature type="transmembrane region" description="Helical" evidence="7">
    <location>
        <begin position="84"/>
        <end position="107"/>
    </location>
</feature>
<accession>A0A7W7SWB4</accession>
<feature type="transmembrane region" description="Helical" evidence="7">
    <location>
        <begin position="220"/>
        <end position="242"/>
    </location>
</feature>